<sequence length="535" mass="60203">MHIEKIKFSALRGVIFHVGNDMFGADAGFLDLPSAHLEQINVFGGRNGSGKSTLLDVVRALSEPRLFQTLKRSALNQQVFHGMDLTFRGGNTKYPKSPSPLVLHVEFESSRTPPVLALRVLDRANHDEIILDELYSRILPAGMTITEVNKVNQIVDRMGVVIGYWRGPEQVCLSKDFVVALRSILSELAGVDEVELSSAADLRNTASVNLRLSADPTIAQAVPFEYLPSGWKAASGLLAWVKKQNNGAILVIEEPETHLHPRLQRVLAMKLAALARKKDLQLLVSSHSSVFLSPEVWKSTDRKPAVDVAHFHVDGQHIRALHGPRVENSPQQLLNELGVRASDLYQANFVIWVEGPSDRIYIKYWLERWCQTNRQKSPLENVHYSFVLYGGSVLSHYQANEILKVGQTISMLSINRNSFVVVDCDHDFKFDQGVRVRTRDESSKYKILDALSEDRTWITHGYTVEWYLPRKFGKYLIRKKDGTIAIGTALTKVELAKKYVKATASSGFRNLFKRNQANPINEIAKIFQLINDANK</sequence>
<dbReference type="EMBL" id="JTGH01000007">
    <property type="protein sequence ID" value="KIF61848.1"/>
    <property type="molecule type" value="Genomic_DNA"/>
</dbReference>
<dbReference type="Gene3D" id="3.40.50.300">
    <property type="entry name" value="P-loop containing nucleotide triphosphate hydrolases"/>
    <property type="match status" value="2"/>
</dbReference>
<dbReference type="Pfam" id="PF13175">
    <property type="entry name" value="AAA_15"/>
    <property type="match status" value="1"/>
</dbReference>
<dbReference type="RefSeq" id="WP_039767345.1">
    <property type="nucleotide sequence ID" value="NZ_CP048408.1"/>
</dbReference>
<accession>A0AAE2DKZ9</accession>
<organism evidence="2 3">
    <name type="scientific">Pseudomonas fluorescens</name>
    <dbReference type="NCBI Taxonomy" id="294"/>
    <lineage>
        <taxon>Bacteria</taxon>
        <taxon>Pseudomonadati</taxon>
        <taxon>Pseudomonadota</taxon>
        <taxon>Gammaproteobacteria</taxon>
        <taxon>Pseudomonadales</taxon>
        <taxon>Pseudomonadaceae</taxon>
        <taxon>Pseudomonas</taxon>
    </lineage>
</organism>
<dbReference type="InterPro" id="IPR041685">
    <property type="entry name" value="AAA_GajA/Old/RecF-like"/>
</dbReference>
<protein>
    <recommendedName>
        <fullName evidence="1">Endonuclease GajA/Old nuclease/RecF-like AAA domain-containing protein</fullName>
    </recommendedName>
</protein>
<dbReference type="AlphaFoldDB" id="A0AAE2DKZ9"/>
<reference evidence="2 3" key="1">
    <citation type="submission" date="2014-11" db="EMBL/GenBank/DDBJ databases">
        <title>Draft genome sequence of Pseudomonas fluorescens strains SF4c SF39a.</title>
        <authorList>
            <person name="Underwood G.E."/>
            <person name="Ly L.K."/>
            <person name="Bitzer A.S."/>
            <person name="Godino A."/>
            <person name="Bucci V."/>
            <person name="Fischer S."/>
            <person name="Silby M.W."/>
        </authorList>
    </citation>
    <scope>NUCLEOTIDE SEQUENCE [LARGE SCALE GENOMIC DNA]</scope>
    <source>
        <strain evidence="2 3">SF4c</strain>
    </source>
</reference>
<evidence type="ECO:0000313" key="2">
    <source>
        <dbReference type="EMBL" id="KIF61848.1"/>
    </source>
</evidence>
<feature type="domain" description="Endonuclease GajA/Old nuclease/RecF-like AAA" evidence="1">
    <location>
        <begin position="242"/>
        <end position="290"/>
    </location>
</feature>
<proteinExistence type="predicted"/>
<dbReference type="InterPro" id="IPR051396">
    <property type="entry name" value="Bact_Antivir_Def_Nuclease"/>
</dbReference>
<dbReference type="PANTHER" id="PTHR43581">
    <property type="entry name" value="ATP/GTP PHOSPHATASE"/>
    <property type="match status" value="1"/>
</dbReference>
<evidence type="ECO:0000313" key="3">
    <source>
        <dbReference type="Proteomes" id="UP000031587"/>
    </source>
</evidence>
<dbReference type="SUPFAM" id="SSF52540">
    <property type="entry name" value="P-loop containing nucleoside triphosphate hydrolases"/>
    <property type="match status" value="1"/>
</dbReference>
<name>A0AAE2DKZ9_PSEFL</name>
<dbReference type="Proteomes" id="UP000031587">
    <property type="component" value="Unassembled WGS sequence"/>
</dbReference>
<evidence type="ECO:0000259" key="1">
    <source>
        <dbReference type="Pfam" id="PF13175"/>
    </source>
</evidence>
<dbReference type="PANTHER" id="PTHR43581:SF4">
    <property type="entry name" value="ATP_GTP PHOSPHATASE"/>
    <property type="match status" value="1"/>
</dbReference>
<dbReference type="InterPro" id="IPR027417">
    <property type="entry name" value="P-loop_NTPase"/>
</dbReference>
<gene>
    <name evidence="2" type="ORF">QS95_08390</name>
</gene>
<comment type="caution">
    <text evidence="2">The sequence shown here is derived from an EMBL/GenBank/DDBJ whole genome shotgun (WGS) entry which is preliminary data.</text>
</comment>